<feature type="transmembrane region" description="Helical" evidence="7">
    <location>
        <begin position="134"/>
        <end position="156"/>
    </location>
</feature>
<keyword evidence="5 7" id="KW-0472">Membrane</keyword>
<feature type="transmembrane region" description="Helical" evidence="7">
    <location>
        <begin position="406"/>
        <end position="431"/>
    </location>
</feature>
<feature type="transmembrane region" description="Helical" evidence="7">
    <location>
        <begin position="374"/>
        <end position="394"/>
    </location>
</feature>
<dbReference type="GO" id="GO:0016020">
    <property type="term" value="C:membrane"/>
    <property type="evidence" value="ECO:0007669"/>
    <property type="project" value="UniProtKB-SubCell"/>
</dbReference>
<sequence>MKLNSTFLSLVLLNGIKEAFAIILSPILPEQLIHRGVSNALFTPLYMQYLPFNTYIRCFNIAFLFSSLLAGKYQGRIGRKLMLRVGLFLQFIAALLYISMSFIEQVAYFLFLGFFARTLQGIGAGLLQTAAFGGFIGLLISSFLSYAIGFIGPFALCVFQDKLINFVNTPNEKKQIIYFSSISEYLFRTIKIQPVEVFTKSTKISQQIGVYGLNEIFKSSEEKIQSNKLGINQRVIKEMKSRQTSDIEQPIETKSTQEDEQEAQQINSIKDIESGPRAIDILNESFEEKQVAEQQVQIFENVGYSHILFTKRGFFGCVAIALSVHTYTLNDTIIADHLMRVYSLEPWSIALIQSIQSVGFMIMTHFTPKFNKEYNLTLIVVISQLFMAGGALLIGPSQFLTLPDELYITCIGLLISGLSSPFNMITSFSIITTSIDSHIDKKFNPVQVKDLVSALFNSFYAIGGMTGPIFGGYISEHTNFRTVSDAMALFLILIASLQVFIIVVPEKLKKRQLINKVAPINEQEKQGTNKENIQIIENINQQPIS</sequence>
<feature type="signal peptide" evidence="8">
    <location>
        <begin position="1"/>
        <end position="21"/>
    </location>
</feature>
<evidence type="ECO:0000256" key="8">
    <source>
        <dbReference type="SAM" id="SignalP"/>
    </source>
</evidence>
<keyword evidence="3 7" id="KW-0812">Transmembrane</keyword>
<feature type="transmembrane region" description="Helical" evidence="7">
    <location>
        <begin position="486"/>
        <end position="504"/>
    </location>
</feature>
<evidence type="ECO:0000256" key="1">
    <source>
        <dbReference type="ARBA" id="ARBA00004141"/>
    </source>
</evidence>
<dbReference type="SUPFAM" id="SSF103473">
    <property type="entry name" value="MFS general substrate transporter"/>
    <property type="match status" value="1"/>
</dbReference>
<proteinExistence type="predicted"/>
<keyword evidence="10" id="KW-1185">Reference proteome</keyword>
<dbReference type="InterPro" id="IPR036259">
    <property type="entry name" value="MFS_trans_sf"/>
</dbReference>
<dbReference type="AlphaFoldDB" id="A0A078B0L7"/>
<keyword evidence="4 7" id="KW-1133">Transmembrane helix</keyword>
<gene>
    <name evidence="9" type="primary">Contig12203.g13035</name>
    <name evidence="9" type="ORF">STYLEM_17318</name>
</gene>
<accession>A0A078B0L7</accession>
<protein>
    <submittedName>
        <fullName evidence="9">Major facilitator superfamily</fullName>
    </submittedName>
</protein>
<evidence type="ECO:0000256" key="2">
    <source>
        <dbReference type="ARBA" id="ARBA00022448"/>
    </source>
</evidence>
<dbReference type="InterPro" id="IPR050930">
    <property type="entry name" value="MFS_Vesicular_Transporter"/>
</dbReference>
<keyword evidence="2" id="KW-0813">Transport</keyword>
<evidence type="ECO:0000256" key="6">
    <source>
        <dbReference type="SAM" id="MobiDB-lite"/>
    </source>
</evidence>
<keyword evidence="8" id="KW-0732">Signal</keyword>
<evidence type="ECO:0000256" key="4">
    <source>
        <dbReference type="ARBA" id="ARBA00022989"/>
    </source>
</evidence>
<dbReference type="EMBL" id="CCKQ01016327">
    <property type="protein sequence ID" value="CDW88200.1"/>
    <property type="molecule type" value="Genomic_DNA"/>
</dbReference>
<feature type="transmembrane region" description="Helical" evidence="7">
    <location>
        <begin position="45"/>
        <end position="69"/>
    </location>
</feature>
<dbReference type="PANTHER" id="PTHR23506:SF26">
    <property type="entry name" value="MFS-TYPE TRANSPORTER SLC18B1"/>
    <property type="match status" value="1"/>
</dbReference>
<dbReference type="GO" id="GO:0022857">
    <property type="term" value="F:transmembrane transporter activity"/>
    <property type="evidence" value="ECO:0007669"/>
    <property type="project" value="TreeGrafter"/>
</dbReference>
<comment type="subcellular location">
    <subcellularLocation>
        <location evidence="1">Membrane</location>
        <topology evidence="1">Multi-pass membrane protein</topology>
    </subcellularLocation>
</comment>
<dbReference type="Gene3D" id="1.20.1250.20">
    <property type="entry name" value="MFS general substrate transporter like domains"/>
    <property type="match status" value="1"/>
</dbReference>
<evidence type="ECO:0000313" key="9">
    <source>
        <dbReference type="EMBL" id="CDW88200.1"/>
    </source>
</evidence>
<feature type="region of interest" description="Disordered" evidence="6">
    <location>
        <begin position="241"/>
        <end position="269"/>
    </location>
</feature>
<evidence type="ECO:0000313" key="10">
    <source>
        <dbReference type="Proteomes" id="UP000039865"/>
    </source>
</evidence>
<feature type="chain" id="PRO_5001729780" evidence="8">
    <location>
        <begin position="22"/>
        <end position="545"/>
    </location>
</feature>
<organism evidence="9 10">
    <name type="scientific">Stylonychia lemnae</name>
    <name type="common">Ciliate</name>
    <dbReference type="NCBI Taxonomy" id="5949"/>
    <lineage>
        <taxon>Eukaryota</taxon>
        <taxon>Sar</taxon>
        <taxon>Alveolata</taxon>
        <taxon>Ciliophora</taxon>
        <taxon>Intramacronucleata</taxon>
        <taxon>Spirotrichea</taxon>
        <taxon>Stichotrichia</taxon>
        <taxon>Sporadotrichida</taxon>
        <taxon>Oxytrichidae</taxon>
        <taxon>Stylonychinae</taxon>
        <taxon>Stylonychia</taxon>
    </lineage>
</organism>
<reference evidence="9 10" key="1">
    <citation type="submission" date="2014-06" db="EMBL/GenBank/DDBJ databases">
        <authorList>
            <person name="Swart Estienne"/>
        </authorList>
    </citation>
    <scope>NUCLEOTIDE SEQUENCE [LARGE SCALE GENOMIC DNA]</scope>
    <source>
        <strain evidence="9 10">130c</strain>
    </source>
</reference>
<dbReference type="InParanoid" id="A0A078B0L7"/>
<evidence type="ECO:0000256" key="5">
    <source>
        <dbReference type="ARBA" id="ARBA00023136"/>
    </source>
</evidence>
<dbReference type="Proteomes" id="UP000039865">
    <property type="component" value="Unassembled WGS sequence"/>
</dbReference>
<feature type="transmembrane region" description="Helical" evidence="7">
    <location>
        <begin position="451"/>
        <end position="474"/>
    </location>
</feature>
<dbReference type="PANTHER" id="PTHR23506">
    <property type="entry name" value="GH10249P"/>
    <property type="match status" value="1"/>
</dbReference>
<name>A0A078B0L7_STYLE</name>
<evidence type="ECO:0000256" key="3">
    <source>
        <dbReference type="ARBA" id="ARBA00022692"/>
    </source>
</evidence>
<evidence type="ECO:0000256" key="7">
    <source>
        <dbReference type="SAM" id="Phobius"/>
    </source>
</evidence>